<sequence>MERRGNKLNQEPLSLNGKLISKNELLSRVQEDSLFLGRGVFTTLLATHEKIFFYKEHERRLYCHAKAVGIEAPKKLLDLNEIKDLCYNTSLEGLFFRLKAVLLKEGSGYQKILFLKKLETPKKKALSLGVYPHPVNSRLSRIKTLSYLERSLIHEKALESDYDDMISISEEGYILECSYSNLFWVNENHFFLPSYRLPLLKGITSQVMLRIAKKLGFDISFVKMKISELPKEANLFRCNSLIGLEAIRSIKKQDFPLNPELFNLFQNEYEKVREERAYCR</sequence>
<dbReference type="PANTHER" id="PTHR42743:SF13">
    <property type="entry name" value="P-LOOP CONTAINING NUCLEOSIDE TRIPHOSPHATE HYDROLASE PROTEIN"/>
    <property type="match status" value="1"/>
</dbReference>
<dbReference type="InterPro" id="IPR036038">
    <property type="entry name" value="Aminotransferase-like"/>
</dbReference>
<organism evidence="2 3">
    <name type="scientific">Candidatus Criblamydia sequanensis CRIB-18</name>
    <dbReference type="NCBI Taxonomy" id="1437425"/>
    <lineage>
        <taxon>Bacteria</taxon>
        <taxon>Pseudomonadati</taxon>
        <taxon>Chlamydiota</taxon>
        <taxon>Chlamydiia</taxon>
        <taxon>Parachlamydiales</taxon>
        <taxon>Candidatus Criblamydiaceae</taxon>
        <taxon>Candidatus Criblamydia</taxon>
    </lineage>
</organism>
<gene>
    <name evidence="2" type="primary">pabC</name>
    <name evidence="2" type="ORF">CSEC_1368</name>
</gene>
<dbReference type="InterPro" id="IPR050571">
    <property type="entry name" value="Class-IV_PLP-Dep_Aminotrnsfr"/>
</dbReference>
<dbReference type="InterPro" id="IPR001544">
    <property type="entry name" value="Aminotrans_IV"/>
</dbReference>
<proteinExistence type="inferred from homology"/>
<accession>A0A090D2B1</accession>
<dbReference type="InterPro" id="IPR043132">
    <property type="entry name" value="BCAT-like_C"/>
</dbReference>
<protein>
    <submittedName>
        <fullName evidence="2">4-amino-4-deoxychorismate lyase</fullName>
        <ecNumber evidence="2">4.1.3.38</ecNumber>
    </submittedName>
</protein>
<name>A0A090D2B1_9BACT</name>
<dbReference type="eggNOG" id="COG0115">
    <property type="taxonomic scope" value="Bacteria"/>
</dbReference>
<dbReference type="Gene3D" id="3.20.10.10">
    <property type="entry name" value="D-amino Acid Aminotransferase, subunit A, domain 2"/>
    <property type="match status" value="1"/>
</dbReference>
<dbReference type="InterPro" id="IPR043131">
    <property type="entry name" value="BCAT-like_N"/>
</dbReference>
<dbReference type="AlphaFoldDB" id="A0A090D2B1"/>
<dbReference type="EC" id="4.1.3.38" evidence="2"/>
<reference evidence="2" key="1">
    <citation type="submission" date="2013-12" db="EMBL/GenBank/DDBJ databases">
        <authorList>
            <person name="Linke B."/>
        </authorList>
    </citation>
    <scope>NUCLEOTIDE SEQUENCE [LARGE SCALE GENOMIC DNA]</scope>
    <source>
        <strain evidence="2">CRIB-18</strain>
    </source>
</reference>
<dbReference type="GO" id="GO:0046394">
    <property type="term" value="P:carboxylic acid biosynthetic process"/>
    <property type="evidence" value="ECO:0007669"/>
    <property type="project" value="UniProtKB-ARBA"/>
</dbReference>
<evidence type="ECO:0000313" key="3">
    <source>
        <dbReference type="Proteomes" id="UP000031552"/>
    </source>
</evidence>
<dbReference type="EMBL" id="CCEJ010000005">
    <property type="protein sequence ID" value="CDR34188.1"/>
    <property type="molecule type" value="Genomic_DNA"/>
</dbReference>
<dbReference type="PANTHER" id="PTHR42743">
    <property type="entry name" value="AMINO-ACID AMINOTRANSFERASE"/>
    <property type="match status" value="1"/>
</dbReference>
<dbReference type="Gene3D" id="3.30.470.10">
    <property type="match status" value="1"/>
</dbReference>
<reference evidence="2" key="2">
    <citation type="submission" date="2014-09" db="EMBL/GenBank/DDBJ databases">
        <title>Criblamydia sequanensis harbors a mega-plasmid encoding arsenite resistance.</title>
        <authorList>
            <person name="Bertelli C."/>
            <person name="Goesmann A."/>
            <person name="Greub G."/>
        </authorList>
    </citation>
    <scope>NUCLEOTIDE SEQUENCE [LARGE SCALE GENOMIC DNA]</scope>
    <source>
        <strain evidence="2">CRIB-18</strain>
    </source>
</reference>
<dbReference type="SUPFAM" id="SSF56752">
    <property type="entry name" value="D-aminoacid aminotransferase-like PLP-dependent enzymes"/>
    <property type="match status" value="1"/>
</dbReference>
<keyword evidence="3" id="KW-1185">Reference proteome</keyword>
<dbReference type="STRING" id="1437425.CSEC_1368"/>
<dbReference type="Proteomes" id="UP000031552">
    <property type="component" value="Unassembled WGS sequence"/>
</dbReference>
<evidence type="ECO:0000313" key="2">
    <source>
        <dbReference type="EMBL" id="CDR34188.1"/>
    </source>
</evidence>
<keyword evidence="2" id="KW-0456">Lyase</keyword>
<dbReference type="Pfam" id="PF01063">
    <property type="entry name" value="Aminotran_4"/>
    <property type="match status" value="1"/>
</dbReference>
<comment type="caution">
    <text evidence="2">The sequence shown here is derived from an EMBL/GenBank/DDBJ whole genome shotgun (WGS) entry which is preliminary data.</text>
</comment>
<comment type="similarity">
    <text evidence="1">Belongs to the class-IV pyridoxal-phosphate-dependent aminotransferase family.</text>
</comment>
<evidence type="ECO:0000256" key="1">
    <source>
        <dbReference type="ARBA" id="ARBA00009320"/>
    </source>
</evidence>
<dbReference type="GO" id="GO:0008696">
    <property type="term" value="F:4-amino-4-deoxychorismate lyase activity"/>
    <property type="evidence" value="ECO:0007669"/>
    <property type="project" value="UniProtKB-EC"/>
</dbReference>